<dbReference type="Gene3D" id="2.70.70.10">
    <property type="entry name" value="Glucose Permease (Domain IIA)"/>
    <property type="match status" value="1"/>
</dbReference>
<feature type="domain" description="M23ase beta-sheet core" evidence="2">
    <location>
        <begin position="78"/>
        <end position="162"/>
    </location>
</feature>
<evidence type="ECO:0000313" key="3">
    <source>
        <dbReference type="EMBL" id="QPK78423.1"/>
    </source>
</evidence>
<dbReference type="KEGG" id="cliz:G7Y31_07535"/>
<evidence type="ECO:0000313" key="4">
    <source>
        <dbReference type="Proteomes" id="UP000594681"/>
    </source>
</evidence>
<name>A0A7T0KEV7_9CORY</name>
<keyword evidence="4" id="KW-1185">Reference proteome</keyword>
<proteinExistence type="predicted"/>
<dbReference type="EMBL" id="CP064954">
    <property type="protein sequence ID" value="QPK78423.1"/>
    <property type="molecule type" value="Genomic_DNA"/>
</dbReference>
<dbReference type="InterPro" id="IPR011055">
    <property type="entry name" value="Dup_hybrid_motif"/>
</dbReference>
<evidence type="ECO:0000259" key="2">
    <source>
        <dbReference type="Pfam" id="PF01551"/>
    </source>
</evidence>
<dbReference type="AlphaFoldDB" id="A0A7T0KEV7"/>
<gene>
    <name evidence="3" type="ORF">G7Y31_07535</name>
</gene>
<dbReference type="PANTHER" id="PTHR21666">
    <property type="entry name" value="PEPTIDASE-RELATED"/>
    <property type="match status" value="1"/>
</dbReference>
<reference evidence="3 4" key="1">
    <citation type="submission" date="2020-11" db="EMBL/GenBank/DDBJ databases">
        <title>Corynebacterium sp. ZJ-599.</title>
        <authorList>
            <person name="Zhou J."/>
        </authorList>
    </citation>
    <scope>NUCLEOTIDE SEQUENCE [LARGE SCALE GENOMIC DNA]</scope>
    <source>
        <strain evidence="3 4">ZJ-599</strain>
    </source>
</reference>
<dbReference type="Pfam" id="PF01551">
    <property type="entry name" value="Peptidase_M23"/>
    <property type="match status" value="1"/>
</dbReference>
<protein>
    <submittedName>
        <fullName evidence="3">M23 family metallopeptidase</fullName>
    </submittedName>
</protein>
<dbReference type="PANTHER" id="PTHR21666:SF289">
    <property type="entry name" value="L-ALA--D-GLU ENDOPEPTIDASE"/>
    <property type="match status" value="1"/>
</dbReference>
<sequence length="184" mass="19427">MNALHIKQFADAPSTRLLRTLLAGWLTLTLVASATPAASGSPPPRNPAIAAAHGYYQRPVDGRVLRAFDKPEHKWSRGHRGVDLAAPIGATVYSAGEGTVSFAGSVAGRPSVSVTHPDGLRTTYTPVIAHVQAGETVAAGTPLGILDRSYDGYPGLHWGALQGPDDYIDPLSLLQPPRIRLKPV</sequence>
<dbReference type="InterPro" id="IPR016047">
    <property type="entry name" value="M23ase_b-sheet_dom"/>
</dbReference>
<accession>A0A7T0KEV7</accession>
<dbReference type="InterPro" id="IPR050570">
    <property type="entry name" value="Cell_wall_metabolism_enzyme"/>
</dbReference>
<dbReference type="GO" id="GO:0004222">
    <property type="term" value="F:metalloendopeptidase activity"/>
    <property type="evidence" value="ECO:0007669"/>
    <property type="project" value="TreeGrafter"/>
</dbReference>
<dbReference type="RefSeq" id="WP_165006796.1">
    <property type="nucleotide sequence ID" value="NZ_CP064954.1"/>
</dbReference>
<keyword evidence="1" id="KW-0732">Signal</keyword>
<evidence type="ECO:0000256" key="1">
    <source>
        <dbReference type="ARBA" id="ARBA00022729"/>
    </source>
</evidence>
<dbReference type="SUPFAM" id="SSF51261">
    <property type="entry name" value="Duplicated hybrid motif"/>
    <property type="match status" value="1"/>
</dbReference>
<dbReference type="Proteomes" id="UP000594681">
    <property type="component" value="Chromosome"/>
</dbReference>
<dbReference type="CDD" id="cd12797">
    <property type="entry name" value="M23_peptidase"/>
    <property type="match status" value="1"/>
</dbReference>
<organism evidence="3 4">
    <name type="scientific">Corynebacterium lizhenjunii</name>
    <dbReference type="NCBI Taxonomy" id="2709394"/>
    <lineage>
        <taxon>Bacteria</taxon>
        <taxon>Bacillati</taxon>
        <taxon>Actinomycetota</taxon>
        <taxon>Actinomycetes</taxon>
        <taxon>Mycobacteriales</taxon>
        <taxon>Corynebacteriaceae</taxon>
        <taxon>Corynebacterium</taxon>
    </lineage>
</organism>